<feature type="domain" description="Major facilitator superfamily (MFS) profile" evidence="9">
    <location>
        <begin position="15"/>
        <end position="470"/>
    </location>
</feature>
<feature type="transmembrane region" description="Helical" evidence="8">
    <location>
        <begin position="332"/>
        <end position="351"/>
    </location>
</feature>
<keyword evidence="5 8" id="KW-0812">Transmembrane</keyword>
<evidence type="ECO:0000256" key="4">
    <source>
        <dbReference type="ARBA" id="ARBA00022475"/>
    </source>
</evidence>
<feature type="transmembrane region" description="Helical" evidence="8">
    <location>
        <begin position="139"/>
        <end position="164"/>
    </location>
</feature>
<sequence>MKNINNSMNKNKGIILFVVVLMSFIQCVDMSIVNIALPVMAKKLSISMASVELVVVSYITVICSVILVFGRLGDIRGKTKVFQFGVVIFTIASFLCGISTSFTSLVIFRIVQGIGAAASMANNQGIITEVFTQNDRGKALGILASAVALGTMIGPPLGGFILSALNWQCIFFVNVPIGIVALALGLKVLPKGTSNNETIDIKGAVLFFIAVISLFSSLIGAQTLGYSNPLIIISFIVALISFLTFIKLERRVEVPLLDLEIFKSNIFSISLFCAFISFVCISASGLIIPFYLENTLKIDSSKAGLIMMISPLIITVVSPFSGSLSDKIDAKFLTFLGLIFTSIGFLLMSFLDISSPIIYMILFLGIMAIGNGLFQPSNNSLIMSSAPRNKLGIAGSVNSLVRNLGQIFGVTLATTVLYNFMSYKIGYRVINYIENRDDVFIFGMKYVYIMLAIICGIGAIITACRLYSNKLNLIKE</sequence>
<keyword evidence="6 8" id="KW-1133">Transmembrane helix</keyword>
<feature type="transmembrane region" description="Helical" evidence="8">
    <location>
        <begin position="446"/>
        <end position="467"/>
    </location>
</feature>
<evidence type="ECO:0000256" key="3">
    <source>
        <dbReference type="ARBA" id="ARBA00022448"/>
    </source>
</evidence>
<feature type="transmembrane region" description="Helical" evidence="8">
    <location>
        <begin position="46"/>
        <end position="69"/>
    </location>
</feature>
<dbReference type="Proteomes" id="UP000199263">
    <property type="component" value="Unassembled WGS sequence"/>
</dbReference>
<evidence type="ECO:0000256" key="1">
    <source>
        <dbReference type="ARBA" id="ARBA00004651"/>
    </source>
</evidence>
<gene>
    <name evidence="10" type="ORF">SAMN05421842_15210</name>
</gene>
<proteinExistence type="inferred from homology"/>
<dbReference type="PRINTS" id="PR01036">
    <property type="entry name" value="TCRTETB"/>
</dbReference>
<comment type="subcellular location">
    <subcellularLocation>
        <location evidence="1">Cell membrane</location>
        <topology evidence="1">Multi-pass membrane protein</topology>
    </subcellularLocation>
</comment>
<dbReference type="PROSITE" id="PS50850">
    <property type="entry name" value="MFS"/>
    <property type="match status" value="1"/>
</dbReference>
<dbReference type="CDD" id="cd17321">
    <property type="entry name" value="MFS_MMR_MDR_like"/>
    <property type="match status" value="1"/>
</dbReference>
<evidence type="ECO:0000256" key="5">
    <source>
        <dbReference type="ARBA" id="ARBA00022692"/>
    </source>
</evidence>
<dbReference type="Gene3D" id="1.20.1250.20">
    <property type="entry name" value="MFS general substrate transporter like domains"/>
    <property type="match status" value="1"/>
</dbReference>
<feature type="transmembrane region" description="Helical" evidence="8">
    <location>
        <begin position="201"/>
        <end position="220"/>
    </location>
</feature>
<dbReference type="FunFam" id="1.20.1720.10:FF:000021">
    <property type="entry name" value="Drug resistance transporter, EmrB/QacA subfamily"/>
    <property type="match status" value="1"/>
</dbReference>
<keyword evidence="11" id="KW-1185">Reference proteome</keyword>
<reference evidence="10 11" key="1">
    <citation type="submission" date="2016-10" db="EMBL/GenBank/DDBJ databases">
        <authorList>
            <person name="de Groot N.N."/>
        </authorList>
    </citation>
    <scope>NUCLEOTIDE SEQUENCE [LARGE SCALE GENOMIC DNA]</scope>
    <source>
        <strain evidence="10 11">DSM 12992</strain>
    </source>
</reference>
<dbReference type="PANTHER" id="PTHR42718">
    <property type="entry name" value="MAJOR FACILITATOR SUPERFAMILY MULTIDRUG TRANSPORTER MFSC"/>
    <property type="match status" value="1"/>
</dbReference>
<evidence type="ECO:0000256" key="2">
    <source>
        <dbReference type="ARBA" id="ARBA00008537"/>
    </source>
</evidence>
<dbReference type="InterPro" id="IPR011701">
    <property type="entry name" value="MFS"/>
</dbReference>
<keyword evidence="3" id="KW-0813">Transport</keyword>
<evidence type="ECO:0000256" key="7">
    <source>
        <dbReference type="ARBA" id="ARBA00023136"/>
    </source>
</evidence>
<dbReference type="InterPro" id="IPR020846">
    <property type="entry name" value="MFS_dom"/>
</dbReference>
<feature type="transmembrane region" description="Helical" evidence="8">
    <location>
        <begin position="303"/>
        <end position="320"/>
    </location>
</feature>
<dbReference type="Gene3D" id="1.20.1720.10">
    <property type="entry name" value="Multidrug resistance protein D"/>
    <property type="match status" value="1"/>
</dbReference>
<protein>
    <submittedName>
        <fullName evidence="10">Drug resistance transporter, EmrB/QacA subfamily</fullName>
    </submittedName>
</protein>
<dbReference type="GO" id="GO:0005886">
    <property type="term" value="C:plasma membrane"/>
    <property type="evidence" value="ECO:0007669"/>
    <property type="project" value="UniProtKB-SubCell"/>
</dbReference>
<feature type="transmembrane region" description="Helical" evidence="8">
    <location>
        <begin position="81"/>
        <end position="100"/>
    </location>
</feature>
<evidence type="ECO:0000259" key="9">
    <source>
        <dbReference type="PROSITE" id="PS50850"/>
    </source>
</evidence>
<dbReference type="NCBIfam" id="TIGR00711">
    <property type="entry name" value="efflux_EmrB"/>
    <property type="match status" value="1"/>
</dbReference>
<keyword evidence="4" id="KW-1003">Cell membrane</keyword>
<accession>A0A1I1SHR2</accession>
<dbReference type="GO" id="GO:0022857">
    <property type="term" value="F:transmembrane transporter activity"/>
    <property type="evidence" value="ECO:0007669"/>
    <property type="project" value="InterPro"/>
</dbReference>
<evidence type="ECO:0000256" key="6">
    <source>
        <dbReference type="ARBA" id="ARBA00022989"/>
    </source>
</evidence>
<dbReference type="InterPro" id="IPR036259">
    <property type="entry name" value="MFS_trans_sf"/>
</dbReference>
<feature type="transmembrane region" description="Helical" evidence="8">
    <location>
        <begin position="266"/>
        <end position="291"/>
    </location>
</feature>
<evidence type="ECO:0000313" key="11">
    <source>
        <dbReference type="Proteomes" id="UP000199263"/>
    </source>
</evidence>
<dbReference type="AlphaFoldDB" id="A0A1I1SHR2"/>
<dbReference type="PANTHER" id="PTHR42718:SF9">
    <property type="entry name" value="MAJOR FACILITATOR SUPERFAMILY MULTIDRUG TRANSPORTER MFSC"/>
    <property type="match status" value="1"/>
</dbReference>
<dbReference type="OrthoDB" id="102502at2"/>
<name>A0A1I1SHR2_9CLOT</name>
<dbReference type="InterPro" id="IPR004638">
    <property type="entry name" value="EmrB-like"/>
</dbReference>
<keyword evidence="7 8" id="KW-0472">Membrane</keyword>
<feature type="transmembrane region" description="Helical" evidence="8">
    <location>
        <begin position="226"/>
        <end position="246"/>
    </location>
</feature>
<feature type="transmembrane region" description="Helical" evidence="8">
    <location>
        <begin position="170"/>
        <end position="189"/>
    </location>
</feature>
<comment type="similarity">
    <text evidence="2">Belongs to the major facilitator superfamily. EmrB family.</text>
</comment>
<evidence type="ECO:0000256" key="8">
    <source>
        <dbReference type="SAM" id="Phobius"/>
    </source>
</evidence>
<organism evidence="10 11">
    <name type="scientific">Clostridium uliginosum</name>
    <dbReference type="NCBI Taxonomy" id="119641"/>
    <lineage>
        <taxon>Bacteria</taxon>
        <taxon>Bacillati</taxon>
        <taxon>Bacillota</taxon>
        <taxon>Clostridia</taxon>
        <taxon>Eubacteriales</taxon>
        <taxon>Clostridiaceae</taxon>
        <taxon>Clostridium</taxon>
    </lineage>
</organism>
<dbReference type="Pfam" id="PF07690">
    <property type="entry name" value="MFS_1"/>
    <property type="match status" value="1"/>
</dbReference>
<feature type="transmembrane region" description="Helical" evidence="8">
    <location>
        <begin position="357"/>
        <end position="374"/>
    </location>
</feature>
<dbReference type="STRING" id="119641.SAMN05421842_15210"/>
<evidence type="ECO:0000313" key="10">
    <source>
        <dbReference type="EMBL" id="SFD45971.1"/>
    </source>
</evidence>
<dbReference type="EMBL" id="FOMG01000052">
    <property type="protein sequence ID" value="SFD45971.1"/>
    <property type="molecule type" value="Genomic_DNA"/>
</dbReference>
<feature type="transmembrane region" description="Helical" evidence="8">
    <location>
        <begin position="407"/>
        <end position="426"/>
    </location>
</feature>
<feature type="transmembrane region" description="Helical" evidence="8">
    <location>
        <begin position="106"/>
        <end position="127"/>
    </location>
</feature>
<dbReference type="SUPFAM" id="SSF103473">
    <property type="entry name" value="MFS general substrate transporter"/>
    <property type="match status" value="1"/>
</dbReference>
<dbReference type="RefSeq" id="WP_090094462.1">
    <property type="nucleotide sequence ID" value="NZ_FOMG01000052.1"/>
</dbReference>